<sequence>MKRAAPCHYNSVLKHKSPKLNNHLVTINLIDFHHLVESSPNTISCAFLNFLYQRLKTKFENQSKGFSKYLQTRHQWIQQNRDIPIEFMNDREYVENYGATRSSFGHEVQWLTQRMGVSELFENNQKQAEVIGNIEFWRPFKIGILQLVASERLTILKFVPKALLLEWKVELSIIFPRYYDFNFLFDLDDFDQAKLALGDGRCLLAQLSERLRDNEEMVMHAIRCNPSKNCTLYASERLKQDRRFSMQSLRFYADNDSWLPIELENDKEFILELLNTPITDMYGNIQEDMIQSCVPQLIDKLPTSILNELPVNVKLHVFLQSFLKDVWCQSLKDVWKEGLQILYELPDEYYRVHTNYQQRKQLRRGRFATSMNNVLENDPLKTLWEQVLTRMYKYDCAAEDFLDEECFWRREDWELFFQFAPLEMRNDRNFAIQAVKAHGLFFHHILPKFQNDRQFVLKVLDAHGNLLNDVLEHFLNDKQVILTALQSRNPCSFSDIPTQFHDDRDCFWAAIENNACYVSDALEIFQRFFEPSDREGIIDIIKRNGKVFMHVPGHLLMDADFILQCVKANPTIVDRILSAKVLLTSEIVTECMKYCGTITEKLTLFLKKSHKVQLVQKLTFHEAVTLFKDLKKKRLELEYCGCDIPESYLLKEPIQVLDVPEVSLRLDLGRVWDPLSRGRTYLKWKDYLFGNATWESFFERNDPSV</sequence>
<reference evidence="3 4" key="1">
    <citation type="journal article" date="2018" name="BMC Genomics">
        <title>The genome of Naegleria lovaniensis, the basis for a comparative approach to unravel pathogenicity factors of the human pathogenic amoeba N. fowleri.</title>
        <authorList>
            <person name="Liechti N."/>
            <person name="Schurch N."/>
            <person name="Bruggmann R."/>
            <person name="Wittwer M."/>
        </authorList>
    </citation>
    <scope>NUCLEOTIDE SEQUENCE [LARGE SCALE GENOMIC DNA]</scope>
    <source>
        <strain evidence="3 4">ATCC 30569</strain>
    </source>
</reference>
<feature type="domain" description="DUF4116" evidence="1">
    <location>
        <begin position="533"/>
        <end position="572"/>
    </location>
</feature>
<organism evidence="3 4">
    <name type="scientific">Naegleria lovaniensis</name>
    <name type="common">Amoeba</name>
    <dbReference type="NCBI Taxonomy" id="51637"/>
    <lineage>
        <taxon>Eukaryota</taxon>
        <taxon>Discoba</taxon>
        <taxon>Heterolobosea</taxon>
        <taxon>Tetramitia</taxon>
        <taxon>Eutetramitia</taxon>
        <taxon>Vahlkampfiidae</taxon>
        <taxon>Naegleria</taxon>
    </lineage>
</organism>
<reference evidence="3" key="2">
    <citation type="submission" date="2020-04" db="EMBL/GenBank/DDBJ databases">
        <authorList>
            <person name="Liechti N."/>
            <person name="Schuerch N."/>
            <person name="Bruggmann R."/>
            <person name="Wittwer M."/>
        </authorList>
    </citation>
    <scope>NUCLEOTIDE SEQUENCE</scope>
    <source>
        <strain evidence="3">ATCC 30569</strain>
    </source>
</reference>
<dbReference type="EMBL" id="PYSW02000070">
    <property type="protein sequence ID" value="KAG2372678.1"/>
    <property type="molecule type" value="Genomic_DNA"/>
</dbReference>
<dbReference type="AlphaFoldDB" id="A0AA88GYB3"/>
<dbReference type="RefSeq" id="XP_044551896.1">
    <property type="nucleotide sequence ID" value="XM_044697516.1"/>
</dbReference>
<dbReference type="GeneID" id="68093210"/>
<gene>
    <name evidence="3" type="ORF">C9374_000754</name>
    <name evidence="2" type="ORF">C9374_013633</name>
</gene>
<evidence type="ECO:0000313" key="2">
    <source>
        <dbReference type="EMBL" id="KAG2372678.1"/>
    </source>
</evidence>
<dbReference type="InterPro" id="IPR025197">
    <property type="entry name" value="DUF4116"/>
</dbReference>
<evidence type="ECO:0000313" key="3">
    <source>
        <dbReference type="EMBL" id="KAG2387904.1"/>
    </source>
</evidence>
<keyword evidence="4" id="KW-1185">Reference proteome</keyword>
<feature type="domain" description="DUF4116" evidence="1">
    <location>
        <begin position="452"/>
        <end position="500"/>
    </location>
</feature>
<evidence type="ECO:0000313" key="4">
    <source>
        <dbReference type="Proteomes" id="UP000816034"/>
    </source>
</evidence>
<dbReference type="EMBL" id="PYSW02000011">
    <property type="protein sequence ID" value="KAG2387904.1"/>
    <property type="molecule type" value="Genomic_DNA"/>
</dbReference>
<name>A0AA88GYB3_NAELO</name>
<dbReference type="Pfam" id="PF13475">
    <property type="entry name" value="DUF4116"/>
    <property type="match status" value="2"/>
</dbReference>
<protein>
    <recommendedName>
        <fullName evidence="1">DUF4116 domain-containing protein</fullName>
    </recommendedName>
</protein>
<dbReference type="Proteomes" id="UP000816034">
    <property type="component" value="Unassembled WGS sequence"/>
</dbReference>
<accession>A0AA88GYB3</accession>
<proteinExistence type="predicted"/>
<evidence type="ECO:0000259" key="1">
    <source>
        <dbReference type="Pfam" id="PF13475"/>
    </source>
</evidence>
<comment type="caution">
    <text evidence="3">The sequence shown here is derived from an EMBL/GenBank/DDBJ whole genome shotgun (WGS) entry which is preliminary data.</text>
</comment>